<dbReference type="CDD" id="cd06850">
    <property type="entry name" value="biotinyl_domain"/>
    <property type="match status" value="1"/>
</dbReference>
<dbReference type="InterPro" id="IPR001249">
    <property type="entry name" value="AcCoA_biotinCC"/>
</dbReference>
<dbReference type="Pfam" id="PF00364">
    <property type="entry name" value="Biotin_lipoyl"/>
    <property type="match status" value="1"/>
</dbReference>
<dbReference type="PANTHER" id="PTHR45266:SF3">
    <property type="entry name" value="OXALOACETATE DECARBOXYLASE ALPHA CHAIN"/>
    <property type="match status" value="1"/>
</dbReference>
<evidence type="ECO:0000259" key="10">
    <source>
        <dbReference type="PROSITE" id="PS50968"/>
    </source>
</evidence>
<keyword evidence="5 8" id="KW-0443">Lipid metabolism</keyword>
<sequence>MKDKIKFIEELAKSMNENKIEAVKYEDSNFEISLTKKRKERNVILGRALSQPQPLAQAPVSTEEEVKIEETTAPAEPKEVAPEEISGTKITSPMVGTFYTSPSPTAAPFVKEGDSVKEGQTLCIVEAMKLMNEVKSTVSGKIKKVLVKDKDSIKKGQALFIVE</sequence>
<dbReference type="KEGG" id="lala:AB8B28_10815"/>
<evidence type="ECO:0000256" key="6">
    <source>
        <dbReference type="ARBA" id="ARBA00023160"/>
    </source>
</evidence>
<evidence type="ECO:0000256" key="9">
    <source>
        <dbReference type="SAM" id="MobiDB-lite"/>
    </source>
</evidence>
<dbReference type="FunFam" id="2.40.50.100:FF:000003">
    <property type="entry name" value="Acetyl-CoA carboxylase biotin carboxyl carrier protein"/>
    <property type="match status" value="1"/>
</dbReference>
<evidence type="ECO:0000256" key="1">
    <source>
        <dbReference type="ARBA" id="ARBA00005194"/>
    </source>
</evidence>
<dbReference type="PRINTS" id="PR01071">
    <property type="entry name" value="ACOABIOTINCC"/>
</dbReference>
<evidence type="ECO:0000313" key="11">
    <source>
        <dbReference type="EMBL" id="XDU62115.1"/>
    </source>
</evidence>
<dbReference type="PROSITE" id="PS50968">
    <property type="entry name" value="BIOTINYL_LIPOYL"/>
    <property type="match status" value="1"/>
</dbReference>
<evidence type="ECO:0000256" key="3">
    <source>
        <dbReference type="ARBA" id="ARBA00022516"/>
    </source>
</evidence>
<dbReference type="RefSeq" id="WP_369715741.1">
    <property type="nucleotide sequence ID" value="NZ_CP165647.1"/>
</dbReference>
<dbReference type="EMBL" id="CP165647">
    <property type="protein sequence ID" value="XDU62115.1"/>
    <property type="molecule type" value="Genomic_DNA"/>
</dbReference>
<keyword evidence="6 8" id="KW-0275">Fatty acid biosynthesis</keyword>
<dbReference type="PANTHER" id="PTHR45266">
    <property type="entry name" value="OXALOACETATE DECARBOXYLASE ALPHA CHAIN"/>
    <property type="match status" value="1"/>
</dbReference>
<feature type="region of interest" description="Disordered" evidence="9">
    <location>
        <begin position="52"/>
        <end position="97"/>
    </location>
</feature>
<organism evidence="11">
    <name type="scientific">Leptotrichia alba</name>
    <dbReference type="NCBI Taxonomy" id="3239304"/>
    <lineage>
        <taxon>Bacteria</taxon>
        <taxon>Fusobacteriati</taxon>
        <taxon>Fusobacteriota</taxon>
        <taxon>Fusobacteriia</taxon>
        <taxon>Fusobacteriales</taxon>
        <taxon>Leptotrichiaceae</taxon>
        <taxon>Leptotrichia</taxon>
    </lineage>
</organism>
<evidence type="ECO:0000256" key="4">
    <source>
        <dbReference type="ARBA" id="ARBA00022832"/>
    </source>
</evidence>
<name>A0AB39V3V2_9FUSO</name>
<keyword evidence="4 8" id="KW-0276">Fatty acid metabolism</keyword>
<dbReference type="GO" id="GO:0006633">
    <property type="term" value="P:fatty acid biosynthetic process"/>
    <property type="evidence" value="ECO:0007669"/>
    <property type="project" value="UniProtKB-KW"/>
</dbReference>
<dbReference type="NCBIfam" id="TIGR00531">
    <property type="entry name" value="BCCP"/>
    <property type="match status" value="1"/>
</dbReference>
<gene>
    <name evidence="11" type="primary">accB</name>
    <name evidence="11" type="ORF">AB8B28_10815</name>
</gene>
<accession>A0AB39V3V2</accession>
<dbReference type="PROSITE" id="PS00188">
    <property type="entry name" value="BIOTIN"/>
    <property type="match status" value="1"/>
</dbReference>
<dbReference type="GO" id="GO:0003989">
    <property type="term" value="F:acetyl-CoA carboxylase activity"/>
    <property type="evidence" value="ECO:0007669"/>
    <property type="project" value="InterPro"/>
</dbReference>
<keyword evidence="3 8" id="KW-0444">Lipid biosynthesis</keyword>
<dbReference type="Gene3D" id="2.40.50.100">
    <property type="match status" value="1"/>
</dbReference>
<evidence type="ECO:0000256" key="8">
    <source>
        <dbReference type="RuleBase" id="RU364072"/>
    </source>
</evidence>
<dbReference type="GO" id="GO:0009317">
    <property type="term" value="C:acetyl-CoA carboxylase complex"/>
    <property type="evidence" value="ECO:0007669"/>
    <property type="project" value="InterPro"/>
</dbReference>
<proteinExistence type="predicted"/>
<dbReference type="InterPro" id="IPR011053">
    <property type="entry name" value="Single_hybrid_motif"/>
</dbReference>
<reference evidence="11" key="1">
    <citation type="submission" date="2024-07" db="EMBL/GenBank/DDBJ databases">
        <authorList>
            <person name="Li X.-J."/>
            <person name="Wang X."/>
        </authorList>
    </citation>
    <scope>NUCLEOTIDE SEQUENCE</scope>
    <source>
        <strain evidence="11">HSP-536</strain>
    </source>
</reference>
<comment type="pathway">
    <text evidence="1 8">Lipid metabolism; fatty acid biosynthesis.</text>
</comment>
<evidence type="ECO:0000256" key="2">
    <source>
        <dbReference type="ARBA" id="ARBA00017562"/>
    </source>
</evidence>
<keyword evidence="11" id="KW-0436">Ligase</keyword>
<dbReference type="InterPro" id="IPR050709">
    <property type="entry name" value="Biotin_Carboxyl_Carrier/Decarb"/>
</dbReference>
<keyword evidence="7 8" id="KW-0092">Biotin</keyword>
<feature type="domain" description="Lipoyl-binding" evidence="10">
    <location>
        <begin position="87"/>
        <end position="163"/>
    </location>
</feature>
<dbReference type="InterPro" id="IPR001882">
    <property type="entry name" value="Biotin_BS"/>
</dbReference>
<evidence type="ECO:0000256" key="7">
    <source>
        <dbReference type="ARBA" id="ARBA00023267"/>
    </source>
</evidence>
<comment type="function">
    <text evidence="8">This protein is a component of the acetyl coenzyme A carboxylase complex; first, biotin carboxylase catalyzes the carboxylation of the carrier protein and then the transcarboxylase transfers the carboxyl group to form malonyl-CoA.</text>
</comment>
<protein>
    <recommendedName>
        <fullName evidence="2 8">Biotin carboxyl carrier protein of acetyl-CoA carboxylase</fullName>
    </recommendedName>
</protein>
<dbReference type="AlphaFoldDB" id="A0AB39V3V2"/>
<evidence type="ECO:0000256" key="5">
    <source>
        <dbReference type="ARBA" id="ARBA00023098"/>
    </source>
</evidence>
<feature type="compositionally biased region" description="Basic and acidic residues" evidence="9">
    <location>
        <begin position="64"/>
        <end position="81"/>
    </location>
</feature>
<dbReference type="SUPFAM" id="SSF51230">
    <property type="entry name" value="Single hybrid motif"/>
    <property type="match status" value="1"/>
</dbReference>
<dbReference type="InterPro" id="IPR000089">
    <property type="entry name" value="Biotin_lipoyl"/>
</dbReference>